<name>A0A0E9PVU1_ANGAN</name>
<proteinExistence type="predicted"/>
<dbReference type="EMBL" id="GBXM01100599">
    <property type="protein sequence ID" value="JAH07978.1"/>
    <property type="molecule type" value="Transcribed_RNA"/>
</dbReference>
<accession>A0A0E9PVU1</accession>
<protein>
    <submittedName>
        <fullName evidence="1">Uncharacterized protein</fullName>
    </submittedName>
</protein>
<reference evidence="1" key="1">
    <citation type="submission" date="2014-11" db="EMBL/GenBank/DDBJ databases">
        <authorList>
            <person name="Amaro Gonzalez C."/>
        </authorList>
    </citation>
    <scope>NUCLEOTIDE SEQUENCE</scope>
</reference>
<sequence length="75" mass="8445">MCLRCVRSSQSHLSCDSDLRFSEKHLCKSALFLIYFLQSLKTEVEMGGRVMCVMCCTVTQRPNQENGTCLILGGH</sequence>
<reference evidence="1" key="2">
    <citation type="journal article" date="2015" name="Fish Shellfish Immunol.">
        <title>Early steps in the European eel (Anguilla anguilla)-Vibrio vulnificus interaction in the gills: Role of the RtxA13 toxin.</title>
        <authorList>
            <person name="Callol A."/>
            <person name="Pajuelo D."/>
            <person name="Ebbesson L."/>
            <person name="Teles M."/>
            <person name="MacKenzie S."/>
            <person name="Amaro C."/>
        </authorList>
    </citation>
    <scope>NUCLEOTIDE SEQUENCE</scope>
</reference>
<dbReference type="AlphaFoldDB" id="A0A0E9PVU1"/>
<evidence type="ECO:0000313" key="1">
    <source>
        <dbReference type="EMBL" id="JAH07978.1"/>
    </source>
</evidence>
<organism evidence="1">
    <name type="scientific">Anguilla anguilla</name>
    <name type="common">European freshwater eel</name>
    <name type="synonym">Muraena anguilla</name>
    <dbReference type="NCBI Taxonomy" id="7936"/>
    <lineage>
        <taxon>Eukaryota</taxon>
        <taxon>Metazoa</taxon>
        <taxon>Chordata</taxon>
        <taxon>Craniata</taxon>
        <taxon>Vertebrata</taxon>
        <taxon>Euteleostomi</taxon>
        <taxon>Actinopterygii</taxon>
        <taxon>Neopterygii</taxon>
        <taxon>Teleostei</taxon>
        <taxon>Anguilliformes</taxon>
        <taxon>Anguillidae</taxon>
        <taxon>Anguilla</taxon>
    </lineage>
</organism>